<name>A0ABN8YTX5_RANTA</name>
<evidence type="ECO:0000256" key="1">
    <source>
        <dbReference type="SAM" id="MobiDB-lite"/>
    </source>
</evidence>
<evidence type="ECO:0000313" key="2">
    <source>
        <dbReference type="EMBL" id="CAI9164555.1"/>
    </source>
</evidence>
<accession>A0ABN8YTX5</accession>
<gene>
    <name evidence="2" type="ORF">MRATA1EN1_LOCUS13517</name>
</gene>
<protein>
    <submittedName>
        <fullName evidence="2">Uncharacterized protein</fullName>
    </submittedName>
</protein>
<feature type="region of interest" description="Disordered" evidence="1">
    <location>
        <begin position="17"/>
        <end position="39"/>
    </location>
</feature>
<reference evidence="2" key="1">
    <citation type="submission" date="2023-04" db="EMBL/GenBank/DDBJ databases">
        <authorList>
            <consortium name="ELIXIR-Norway"/>
        </authorList>
    </citation>
    <scope>NUCLEOTIDE SEQUENCE [LARGE SCALE GENOMIC DNA]</scope>
</reference>
<dbReference type="Proteomes" id="UP001176941">
    <property type="component" value="Chromosome 23"/>
</dbReference>
<keyword evidence="3" id="KW-1185">Reference proteome</keyword>
<evidence type="ECO:0000313" key="3">
    <source>
        <dbReference type="Proteomes" id="UP001176941"/>
    </source>
</evidence>
<feature type="region of interest" description="Disordered" evidence="1">
    <location>
        <begin position="52"/>
        <end position="95"/>
    </location>
</feature>
<organism evidence="2 3">
    <name type="scientific">Rangifer tarandus platyrhynchus</name>
    <name type="common">Svalbard reindeer</name>
    <dbReference type="NCBI Taxonomy" id="3082113"/>
    <lineage>
        <taxon>Eukaryota</taxon>
        <taxon>Metazoa</taxon>
        <taxon>Chordata</taxon>
        <taxon>Craniata</taxon>
        <taxon>Vertebrata</taxon>
        <taxon>Euteleostomi</taxon>
        <taxon>Mammalia</taxon>
        <taxon>Eutheria</taxon>
        <taxon>Laurasiatheria</taxon>
        <taxon>Artiodactyla</taxon>
        <taxon>Ruminantia</taxon>
        <taxon>Pecora</taxon>
        <taxon>Cervidae</taxon>
        <taxon>Odocoileinae</taxon>
        <taxon>Rangifer</taxon>
    </lineage>
</organism>
<sequence length="150" mass="15657">MSSNFLLFGEPECVPLARWSTPSPRPARGHPEPSGRAFQPCGEFWWAPGKFPARGCSPPGGPHRRLSEPRGRVGSGLRSGLGPGTRTHTPGAEQLPKVSPLLRAAGVPPAPSASAPLPAGLAALNCSQFAEGGVLSWTLRETKQPKPAPS</sequence>
<dbReference type="EMBL" id="OX459959">
    <property type="protein sequence ID" value="CAI9164555.1"/>
    <property type="molecule type" value="Genomic_DNA"/>
</dbReference>
<feature type="compositionally biased region" description="Gly residues" evidence="1">
    <location>
        <begin position="73"/>
        <end position="83"/>
    </location>
</feature>
<proteinExistence type="predicted"/>